<organism evidence="1 2">
    <name type="scientific">Aquisphaera giovannonii</name>
    <dbReference type="NCBI Taxonomy" id="406548"/>
    <lineage>
        <taxon>Bacteria</taxon>
        <taxon>Pseudomonadati</taxon>
        <taxon>Planctomycetota</taxon>
        <taxon>Planctomycetia</taxon>
        <taxon>Isosphaerales</taxon>
        <taxon>Isosphaeraceae</taxon>
        <taxon>Aquisphaera</taxon>
    </lineage>
</organism>
<evidence type="ECO:0000313" key="2">
    <source>
        <dbReference type="Proteomes" id="UP000324233"/>
    </source>
</evidence>
<proteinExistence type="predicted"/>
<dbReference type="Proteomes" id="UP000324233">
    <property type="component" value="Chromosome"/>
</dbReference>
<dbReference type="EMBL" id="CP042997">
    <property type="protein sequence ID" value="QEH36570.1"/>
    <property type="molecule type" value="Genomic_DNA"/>
</dbReference>
<name>A0A5B9W9Q5_9BACT</name>
<accession>A0A5B9W9Q5</accession>
<keyword evidence="2" id="KW-1185">Reference proteome</keyword>
<sequence>MFRFLYPATATAAFDLVVDATTLAAAFAEYRDLWWDDRWIGSVAVFERERLVARVVPRADPETGRNEPRLEMWPGEFARGHSFACGD</sequence>
<protein>
    <submittedName>
        <fullName evidence="1">Uncharacterized protein</fullName>
    </submittedName>
</protein>
<reference evidence="1 2" key="1">
    <citation type="submission" date="2019-08" db="EMBL/GenBank/DDBJ databases">
        <title>Deep-cultivation of Planctomycetes and their phenomic and genomic characterization uncovers novel biology.</title>
        <authorList>
            <person name="Wiegand S."/>
            <person name="Jogler M."/>
            <person name="Boedeker C."/>
            <person name="Pinto D."/>
            <person name="Vollmers J."/>
            <person name="Rivas-Marin E."/>
            <person name="Kohn T."/>
            <person name="Peeters S.H."/>
            <person name="Heuer A."/>
            <person name="Rast P."/>
            <person name="Oberbeckmann S."/>
            <person name="Bunk B."/>
            <person name="Jeske O."/>
            <person name="Meyerdierks A."/>
            <person name="Storesund J.E."/>
            <person name="Kallscheuer N."/>
            <person name="Luecker S."/>
            <person name="Lage O.M."/>
            <person name="Pohl T."/>
            <person name="Merkel B.J."/>
            <person name="Hornburger P."/>
            <person name="Mueller R.-W."/>
            <person name="Bruemmer F."/>
            <person name="Labrenz M."/>
            <person name="Spormann A.M."/>
            <person name="Op den Camp H."/>
            <person name="Overmann J."/>
            <person name="Amann R."/>
            <person name="Jetten M.S.M."/>
            <person name="Mascher T."/>
            <person name="Medema M.H."/>
            <person name="Devos D.P."/>
            <person name="Kaster A.-K."/>
            <person name="Ovreas L."/>
            <person name="Rohde M."/>
            <person name="Galperin M.Y."/>
            <person name="Jogler C."/>
        </authorList>
    </citation>
    <scope>NUCLEOTIDE SEQUENCE [LARGE SCALE GENOMIC DNA]</scope>
    <source>
        <strain evidence="1 2">OJF2</strain>
    </source>
</reference>
<dbReference type="AlphaFoldDB" id="A0A5B9W9Q5"/>
<dbReference type="RefSeq" id="WP_148596240.1">
    <property type="nucleotide sequence ID" value="NZ_CP042997.1"/>
</dbReference>
<evidence type="ECO:0000313" key="1">
    <source>
        <dbReference type="EMBL" id="QEH36570.1"/>
    </source>
</evidence>
<dbReference type="KEGG" id="agv:OJF2_51540"/>
<gene>
    <name evidence="1" type="ORF">OJF2_51540</name>
</gene>